<dbReference type="AlphaFoldDB" id="A0A0R0M2G4"/>
<keyword evidence="1" id="KW-0732">Signal</keyword>
<name>A0A0R0M2G4_9MICR</name>
<gene>
    <name evidence="2" type="ORF">M153_12970001442</name>
</gene>
<feature type="chain" id="PRO_5006399097" evidence="1">
    <location>
        <begin position="18"/>
        <end position="205"/>
    </location>
</feature>
<protein>
    <submittedName>
        <fullName evidence="2">Uncharacterized protein</fullName>
    </submittedName>
</protein>
<feature type="signal peptide" evidence="1">
    <location>
        <begin position="1"/>
        <end position="17"/>
    </location>
</feature>
<dbReference type="VEuPathDB" id="MicrosporidiaDB:M153_12970001442"/>
<keyword evidence="3" id="KW-1185">Reference proteome</keyword>
<proteinExistence type="predicted"/>
<dbReference type="EMBL" id="LGUB01000433">
    <property type="protein sequence ID" value="KRH93217.1"/>
    <property type="molecule type" value="Genomic_DNA"/>
</dbReference>
<comment type="caution">
    <text evidence="2">The sequence shown here is derived from an EMBL/GenBank/DDBJ whole genome shotgun (WGS) entry which is preliminary data.</text>
</comment>
<dbReference type="Proteomes" id="UP000051530">
    <property type="component" value="Unassembled WGS sequence"/>
</dbReference>
<evidence type="ECO:0000313" key="3">
    <source>
        <dbReference type="Proteomes" id="UP000051530"/>
    </source>
</evidence>
<evidence type="ECO:0000256" key="1">
    <source>
        <dbReference type="SAM" id="SignalP"/>
    </source>
</evidence>
<reference evidence="2 3" key="1">
    <citation type="submission" date="2015-07" db="EMBL/GenBank/DDBJ databases">
        <title>The genome of Pseudoloma neurophilia, a relevant intracellular parasite of the zebrafish.</title>
        <authorList>
            <person name="Ndikumana S."/>
            <person name="Pelin A."/>
            <person name="Sanders J."/>
            <person name="Corradi N."/>
        </authorList>
    </citation>
    <scope>NUCLEOTIDE SEQUENCE [LARGE SCALE GENOMIC DNA]</scope>
    <source>
        <strain evidence="2 3">MK1</strain>
    </source>
</reference>
<evidence type="ECO:0000313" key="2">
    <source>
        <dbReference type="EMBL" id="KRH93217.1"/>
    </source>
</evidence>
<organism evidence="2 3">
    <name type="scientific">Pseudoloma neurophilia</name>
    <dbReference type="NCBI Taxonomy" id="146866"/>
    <lineage>
        <taxon>Eukaryota</taxon>
        <taxon>Fungi</taxon>
        <taxon>Fungi incertae sedis</taxon>
        <taxon>Microsporidia</taxon>
        <taxon>Pseudoloma</taxon>
    </lineage>
</organism>
<accession>A0A0R0M2G4</accession>
<sequence length="205" mass="24674">MLVILHLLCKIFSLSQNQQQKKEKLTKRALTNSERDFLMKCVHIDGVKAIQRIYKIHRNNIRFYPRRSDGVLSLILRATSELKYNFKQIIKDFFLINNTFQKKSFLKYKNLLKNLKQEKMKKIRETSIELENLVRENAKRCDFIRKEQKKKRNIEITRLKQCFKNYLIFKNRNDLERCIHSIGQEDKKVVDPFSKGECCRIESTL</sequence>